<gene>
    <name evidence="1" type="ORF">M9Y10_025090</name>
</gene>
<reference evidence="1 2" key="1">
    <citation type="submission" date="2024-04" db="EMBL/GenBank/DDBJ databases">
        <title>Tritrichomonas musculus Genome.</title>
        <authorList>
            <person name="Alves-Ferreira E."/>
            <person name="Grigg M."/>
            <person name="Lorenzi H."/>
            <person name="Galac M."/>
        </authorList>
    </citation>
    <scope>NUCLEOTIDE SEQUENCE [LARGE SCALE GENOMIC DNA]</scope>
    <source>
        <strain evidence="1 2">EAF2021</strain>
    </source>
</reference>
<comment type="caution">
    <text evidence="1">The sequence shown here is derived from an EMBL/GenBank/DDBJ whole genome shotgun (WGS) entry which is preliminary data.</text>
</comment>
<keyword evidence="2" id="KW-1185">Reference proteome</keyword>
<protein>
    <recommendedName>
        <fullName evidence="3">UBR-type domain-containing protein</fullName>
    </recommendedName>
</protein>
<accession>A0ABR2HCU6</accession>
<dbReference type="Proteomes" id="UP001470230">
    <property type="component" value="Unassembled WGS sequence"/>
</dbReference>
<evidence type="ECO:0000313" key="1">
    <source>
        <dbReference type="EMBL" id="KAK8843236.1"/>
    </source>
</evidence>
<dbReference type="CDD" id="cd19669">
    <property type="entry name" value="UBR-box"/>
    <property type="match status" value="1"/>
</dbReference>
<evidence type="ECO:0000313" key="2">
    <source>
        <dbReference type="Proteomes" id="UP001470230"/>
    </source>
</evidence>
<organism evidence="1 2">
    <name type="scientific">Tritrichomonas musculus</name>
    <dbReference type="NCBI Taxonomy" id="1915356"/>
    <lineage>
        <taxon>Eukaryota</taxon>
        <taxon>Metamonada</taxon>
        <taxon>Parabasalia</taxon>
        <taxon>Tritrichomonadida</taxon>
        <taxon>Tritrichomonadidae</taxon>
        <taxon>Tritrichomonas</taxon>
    </lineage>
</organism>
<dbReference type="EMBL" id="JAPFFF010000035">
    <property type="protein sequence ID" value="KAK8843236.1"/>
    <property type="molecule type" value="Genomic_DNA"/>
</dbReference>
<evidence type="ECO:0008006" key="3">
    <source>
        <dbReference type="Google" id="ProtNLM"/>
    </source>
</evidence>
<proteinExistence type="predicted"/>
<name>A0ABR2HCU6_9EUKA</name>
<sequence length="1835" mass="211204">MESVISPQFIANDVLTKLFNNTLEPTIDNIKYLWNLTSSFNYCLSELTNEQIDSWISLLSYTRKFTLQSKIEIEPFFFPSIIEISFISTQVEQICAARQKKIPDLLKIVEGISEEKIDVPSKIIDFPIVPTIQCCGIVEDIIESFNMFKTIHNFRLPSFNSIIHYSILISLIYCYQLQQPSLNSYEEFKKRTKYIFEFQNDFICDINSMPTMREPFTFILIRSIFEDLNNIRIKRPIPKSTAFSEIVNAIETSTEKLDQTKYYGTLIYVESKKVPFSIKFCNSDYASLLFLMLLDSDFESKILYEKDKVFHFTPNFLMAVKFSKDIDFDPIIKTQMNSLFNVTNYVIEKVEPTPIEIITNKGNVFTLSERLQALGSLSVEKLREDDFPTVFSFWCSSVSHHISELKSVAVTSDHLSGLAGICRVAVTFSKKEKFEGIDSILNVSSEKVDSEIPTTFPSVAYSTPSSVLSKIDEFNVDCHDLNDVLRYLLLISFVACKQKPIETIEKMNEDFNTENVKNPLLFIALRYLYEKTFNTTVDRKTTSDNIFNEVSQKDSIVDALNLLVFNQGTNKVELTKDLFEKRDLYFALMVSNGLVNPDPLNLCDKLCLNGFQLASYVIGKCQTDLENLVTRAYFDDEKAAIELLKRKECLPLLTDNKDCSCHLLLKIFLSDEQPLFETEEDLEDPVEISAKLFACRNKKPPETEILIQILKKCYYYLFNEPFFFAEKDIHLYFCGVMKDKNITVYQKEEEFFNEVNKFDEKSTLNFTNTVLYYTILYLKDQQHPELIHYYSDLWSHGLVSPKIKEIIPTKEEYRSIYWFLSTCIIPYDRSYYLSYILIDIKDIYIRPLYQYLLLCRDVESLLIMLQNSCCEKAVERIGLTYLHQSLDLFFATNSSVGMNKITKELIPTDSSFLIGYICSHIIDHTEKSMTIFKNFKIEEKVAIEFISMLPNLSQNNVQITKEMIPFLEAIVHPLSRSYLHSKAKEEKQIDVTNLKWTEDENNNDDNENNNSGFIDIWKERQYFECEGKNNNLPHHAFVCLSCDNPDSYICTACAATCHKNHHVSYVKKVRFNCACKNSNKCCFCNTQRANEKDEKENENNENIKAHASSFKLIDLLISLSKIKEEKNEKDENEEDKNHSLLNKPVVSRLKKPLLSCLRRNYELNTIAPRICFTEKKPDFVNVENVNGQYNGRNQQFYKKRCSYVPLNLSTYSNNHFIIAIGKTLYSFDEETYEIHQTLQLNEELLSVKQAKSTKDCLILTSLKSVVVVNANNFTKIATISPKNLNENNLIIQAEMPMMNKVAIVTRSSVQLYELNKADPIECYTVSNDFITSSVFATYQDLPFGIFALNNGQIALQVLGQRDASESGSSRFIHFSSLPSRYVSIFISYSDELDLFFIAAPGTSLQYTSLENVFKYDPNPTYQLRSESGIRSEIYFYSTYPNVPSLLLFINPVSNSLFSIEFTDNGLEASMIDSLKGKSSLMIFDIKMNLYSLIRTSNDLFGISTKGSLLSLVADNETEQNVTLDEYQAPPTFFTLTELATHDNSEIIGTDPTQDYNTLYNDSVAFFHVSVNPKVMTIVLKDSSYSIVGFILSFSGQGSNHRPSHITVHERNYNCLRDYNVIVSLKQNEIMPGKSLKIDFANTAASDIAMQGIKIFIIKTDKIQPFLQTKMVNNIDLSTESNSDILKNDLLDFVDIISEPKESVIENLFFKITMAINYSNNNKNEIDLTDQNIDLLMKLITLVYSNDRFSNYAKSALIRVVKAAGENEKLKLLKIWSQVIRKLLVEKEIGDKLWQSMWRDYLLFPEEIKETLKDVIWESKPKIGTAESIISAFTFV</sequence>